<accession>A0A5P8W9S4</accession>
<reference evidence="1 2" key="1">
    <citation type="submission" date="2019-10" db="EMBL/GenBank/DDBJ databases">
        <title>Genomic and transcriptomic insights into the perfect genentic adaptation of a filamentous nitrogen-fixing cyanobacterium to rice fields.</title>
        <authorList>
            <person name="Chen Z."/>
        </authorList>
    </citation>
    <scope>NUCLEOTIDE SEQUENCE [LARGE SCALE GENOMIC DNA]</scope>
    <source>
        <strain evidence="1">CCNUC1</strain>
    </source>
</reference>
<dbReference type="EMBL" id="CP045226">
    <property type="protein sequence ID" value="QFS49430.1"/>
    <property type="molecule type" value="Genomic_DNA"/>
</dbReference>
<dbReference type="KEGG" id="nsh:GXM_06924"/>
<name>A0A5P8W9S4_9NOSO</name>
<proteinExistence type="predicted"/>
<evidence type="ECO:0000313" key="1">
    <source>
        <dbReference type="EMBL" id="QFS49430.1"/>
    </source>
</evidence>
<keyword evidence="2" id="KW-1185">Reference proteome</keyword>
<evidence type="ECO:0000313" key="2">
    <source>
        <dbReference type="Proteomes" id="UP000326678"/>
    </source>
</evidence>
<dbReference type="Proteomes" id="UP000326678">
    <property type="component" value="Chromosome Gxm1"/>
</dbReference>
<sequence length="93" mass="10918">MAKVISHWSFVIKYSPPAPCPHHFWARSLVQRGVNKQTIQNQRNAYSVLILNFECVNFEFRLAIASLVSSIYQTQHLRLVFNFTQGRIYTIYI</sequence>
<protein>
    <submittedName>
        <fullName evidence="1">Uncharacterized protein</fullName>
    </submittedName>
</protein>
<gene>
    <name evidence="1" type="ORF">GXM_06924</name>
</gene>
<dbReference type="AlphaFoldDB" id="A0A5P8W9S4"/>
<organism evidence="1 2">
    <name type="scientific">Nostoc sphaeroides CCNUC1</name>
    <dbReference type="NCBI Taxonomy" id="2653204"/>
    <lineage>
        <taxon>Bacteria</taxon>
        <taxon>Bacillati</taxon>
        <taxon>Cyanobacteriota</taxon>
        <taxon>Cyanophyceae</taxon>
        <taxon>Nostocales</taxon>
        <taxon>Nostocaceae</taxon>
        <taxon>Nostoc</taxon>
    </lineage>
</organism>